<organism evidence="2">
    <name type="scientific">hydrothermal vent metagenome</name>
    <dbReference type="NCBI Taxonomy" id="652676"/>
    <lineage>
        <taxon>unclassified sequences</taxon>
        <taxon>metagenomes</taxon>
        <taxon>ecological metagenomes</taxon>
    </lineage>
</organism>
<evidence type="ECO:0000313" key="2">
    <source>
        <dbReference type="EMBL" id="VAW86895.1"/>
    </source>
</evidence>
<dbReference type="InterPro" id="IPR038678">
    <property type="entry name" value="Spondin_N_sf"/>
</dbReference>
<dbReference type="EMBL" id="UOFQ01000054">
    <property type="protein sequence ID" value="VAW86895.1"/>
    <property type="molecule type" value="Genomic_DNA"/>
</dbReference>
<proteinExistence type="predicted"/>
<protein>
    <recommendedName>
        <fullName evidence="1">Spondin domain-containing protein</fullName>
    </recommendedName>
</protein>
<feature type="domain" description="Spondin" evidence="1">
    <location>
        <begin position="36"/>
        <end position="154"/>
    </location>
</feature>
<sequence>MKKTHLALLALSVLASSPVMAQDLDIELTNLTSGIHFTPVLAAAHDTNTRLFMAGSSASRNLQIMAEGGDISGLSSDVQAASGDVVENPVGGLLAPGASVNFNMMTNNSNTQLSLTAMLLPTNDGFVGIDSLDLPTVAGTYTYFLNAYDAGTEANNEVINGDGGTAGVLGIPADPGGNAGTGGIGLTTEESNITVHIHRGNLGDNGSGASDLDNTVHRWLNPVAKLVITVN</sequence>
<reference evidence="2" key="1">
    <citation type="submission" date="2018-06" db="EMBL/GenBank/DDBJ databases">
        <authorList>
            <person name="Zhirakovskaya E."/>
        </authorList>
    </citation>
    <scope>NUCLEOTIDE SEQUENCE</scope>
</reference>
<evidence type="ECO:0000259" key="1">
    <source>
        <dbReference type="Pfam" id="PF06468"/>
    </source>
</evidence>
<name>A0A3B0Z0Q6_9ZZZZ</name>
<gene>
    <name evidence="2" type="ORF">MNBD_GAMMA17-773</name>
</gene>
<dbReference type="InterPro" id="IPR009465">
    <property type="entry name" value="Spondin_N"/>
</dbReference>
<accession>A0A3B0Z0Q6</accession>
<dbReference type="NCBIfam" id="NF038123">
    <property type="entry name" value="NF038123_dom"/>
    <property type="match status" value="1"/>
</dbReference>
<dbReference type="Gene3D" id="2.60.40.2130">
    <property type="entry name" value="F-spondin domain"/>
    <property type="match status" value="1"/>
</dbReference>
<dbReference type="AlphaFoldDB" id="A0A3B0Z0Q6"/>
<dbReference type="Pfam" id="PF06468">
    <property type="entry name" value="Spond_N"/>
    <property type="match status" value="1"/>
</dbReference>